<evidence type="ECO:0000313" key="14">
    <source>
        <dbReference type="Proteomes" id="UP001159428"/>
    </source>
</evidence>
<gene>
    <name evidence="13" type="ORF">PMEA_00005289</name>
</gene>
<feature type="disulfide bond" evidence="10">
    <location>
        <begin position="121"/>
        <end position="136"/>
    </location>
</feature>
<evidence type="ECO:0000256" key="6">
    <source>
        <dbReference type="ARBA" id="ARBA00023136"/>
    </source>
</evidence>
<dbReference type="InterPro" id="IPR036055">
    <property type="entry name" value="LDL_receptor-like_sf"/>
</dbReference>
<evidence type="ECO:0000313" key="13">
    <source>
        <dbReference type="EMBL" id="CAH3166420.1"/>
    </source>
</evidence>
<organism evidence="13 14">
    <name type="scientific">Pocillopora meandrina</name>
    <dbReference type="NCBI Taxonomy" id="46732"/>
    <lineage>
        <taxon>Eukaryota</taxon>
        <taxon>Metazoa</taxon>
        <taxon>Cnidaria</taxon>
        <taxon>Anthozoa</taxon>
        <taxon>Hexacorallia</taxon>
        <taxon>Scleractinia</taxon>
        <taxon>Astrocoeniina</taxon>
        <taxon>Pocilloporidae</taxon>
        <taxon>Pocillopora</taxon>
    </lineage>
</organism>
<dbReference type="AlphaFoldDB" id="A0AAU9Y5F3"/>
<comment type="subcellular location">
    <subcellularLocation>
        <location evidence="1">Membrane</location>
        <topology evidence="1">Single-pass membrane protein</topology>
    </subcellularLocation>
</comment>
<feature type="disulfide bond" evidence="10">
    <location>
        <begin position="85"/>
        <end position="100"/>
    </location>
</feature>
<evidence type="ECO:0000256" key="11">
    <source>
        <dbReference type="SAM" id="MobiDB-lite"/>
    </source>
</evidence>
<keyword evidence="6 12" id="KW-0472">Membrane</keyword>
<dbReference type="GO" id="GO:0043235">
    <property type="term" value="C:receptor complex"/>
    <property type="evidence" value="ECO:0007669"/>
    <property type="project" value="TreeGrafter"/>
</dbReference>
<keyword evidence="8" id="KW-0675">Receptor</keyword>
<dbReference type="PROSITE" id="PS50068">
    <property type="entry name" value="LDLRA_2"/>
    <property type="match status" value="2"/>
</dbReference>
<evidence type="ECO:0000256" key="10">
    <source>
        <dbReference type="PROSITE-ProRule" id="PRU00124"/>
    </source>
</evidence>
<proteinExistence type="predicted"/>
<feature type="disulfide bond" evidence="10">
    <location>
        <begin position="66"/>
        <end position="78"/>
    </location>
</feature>
<evidence type="ECO:0000256" key="2">
    <source>
        <dbReference type="ARBA" id="ARBA00022692"/>
    </source>
</evidence>
<keyword evidence="9" id="KW-0325">Glycoprotein</keyword>
<reference evidence="13 14" key="1">
    <citation type="submission" date="2022-05" db="EMBL/GenBank/DDBJ databases">
        <authorList>
            <consortium name="Genoscope - CEA"/>
            <person name="William W."/>
        </authorList>
    </citation>
    <scope>NUCLEOTIDE SEQUENCE [LARGE SCALE GENOMIC DNA]</scope>
</reference>
<feature type="disulfide bond" evidence="10">
    <location>
        <begin position="102"/>
        <end position="114"/>
    </location>
</feature>
<dbReference type="EMBL" id="CALNXJ010000134">
    <property type="protein sequence ID" value="CAH3166420.1"/>
    <property type="molecule type" value="Genomic_DNA"/>
</dbReference>
<feature type="region of interest" description="Disordered" evidence="11">
    <location>
        <begin position="29"/>
        <end position="48"/>
    </location>
</feature>
<keyword evidence="2 12" id="KW-0812">Transmembrane</keyword>
<feature type="disulfide bond" evidence="10">
    <location>
        <begin position="109"/>
        <end position="127"/>
    </location>
</feature>
<evidence type="ECO:0000256" key="8">
    <source>
        <dbReference type="ARBA" id="ARBA00023170"/>
    </source>
</evidence>
<dbReference type="FunFam" id="4.10.400.10:FF:000011">
    <property type="entry name" value="Low-density lipoprotein receptor-related protein 1"/>
    <property type="match status" value="1"/>
</dbReference>
<keyword evidence="7 10" id="KW-1015">Disulfide bond</keyword>
<dbReference type="Pfam" id="PF00057">
    <property type="entry name" value="Ldl_recept_a"/>
    <property type="match status" value="2"/>
</dbReference>
<accession>A0AAU9Y5F3</accession>
<dbReference type="Gene3D" id="4.10.400.10">
    <property type="entry name" value="Low-density Lipoprotein Receptor"/>
    <property type="match status" value="2"/>
</dbReference>
<dbReference type="PROSITE" id="PS01209">
    <property type="entry name" value="LDLRA_1"/>
    <property type="match status" value="1"/>
</dbReference>
<evidence type="ECO:0000256" key="7">
    <source>
        <dbReference type="ARBA" id="ARBA00023157"/>
    </source>
</evidence>
<feature type="disulfide bond" evidence="10">
    <location>
        <begin position="73"/>
        <end position="91"/>
    </location>
</feature>
<keyword evidence="3" id="KW-0732">Signal</keyword>
<evidence type="ECO:0000256" key="4">
    <source>
        <dbReference type="ARBA" id="ARBA00022737"/>
    </source>
</evidence>
<dbReference type="GO" id="GO:0005886">
    <property type="term" value="C:plasma membrane"/>
    <property type="evidence" value="ECO:0007669"/>
    <property type="project" value="TreeGrafter"/>
</dbReference>
<dbReference type="InterPro" id="IPR023415">
    <property type="entry name" value="LDLR_class-A_CS"/>
</dbReference>
<dbReference type="InterPro" id="IPR051221">
    <property type="entry name" value="LDLR-related"/>
</dbReference>
<evidence type="ECO:0000256" key="1">
    <source>
        <dbReference type="ARBA" id="ARBA00004167"/>
    </source>
</evidence>
<keyword evidence="4" id="KW-0677">Repeat</keyword>
<evidence type="ECO:0000256" key="5">
    <source>
        <dbReference type="ARBA" id="ARBA00022989"/>
    </source>
</evidence>
<dbReference type="InterPro" id="IPR002172">
    <property type="entry name" value="LDrepeatLR_classA_rpt"/>
</dbReference>
<dbReference type="PRINTS" id="PR00261">
    <property type="entry name" value="LDLRECEPTOR"/>
</dbReference>
<dbReference type="Proteomes" id="UP001159428">
    <property type="component" value="Unassembled WGS sequence"/>
</dbReference>
<keyword evidence="5 12" id="KW-1133">Transmembrane helix</keyword>
<dbReference type="FunFam" id="4.10.400.10:FF:000034">
    <property type="entry name" value="Low-density lipoprotein receptor-related protein 2"/>
    <property type="match status" value="1"/>
</dbReference>
<dbReference type="CDD" id="cd00112">
    <property type="entry name" value="LDLa"/>
    <property type="match status" value="2"/>
</dbReference>
<dbReference type="SUPFAM" id="SSF57424">
    <property type="entry name" value="LDL receptor-like module"/>
    <property type="match status" value="2"/>
</dbReference>
<evidence type="ECO:0000256" key="12">
    <source>
        <dbReference type="SAM" id="Phobius"/>
    </source>
</evidence>
<dbReference type="PANTHER" id="PTHR22722">
    <property type="entry name" value="LOW-DENSITY LIPOPROTEIN RECEPTOR-RELATED PROTEIN 2-RELATED"/>
    <property type="match status" value="1"/>
</dbReference>
<keyword evidence="14" id="KW-1185">Reference proteome</keyword>
<comment type="caution">
    <text evidence="13">The sequence shown here is derived from an EMBL/GenBank/DDBJ whole genome shotgun (WGS) entry which is preliminary data.</text>
</comment>
<dbReference type="SMART" id="SM00192">
    <property type="entry name" value="LDLa"/>
    <property type="match status" value="2"/>
</dbReference>
<evidence type="ECO:0000256" key="3">
    <source>
        <dbReference type="ARBA" id="ARBA00022729"/>
    </source>
</evidence>
<protein>
    <submittedName>
        <fullName evidence="13">Uncharacterized protein</fullName>
    </submittedName>
</protein>
<name>A0AAU9Y5F3_9CNID</name>
<evidence type="ECO:0000256" key="9">
    <source>
        <dbReference type="ARBA" id="ARBA00023180"/>
    </source>
</evidence>
<sequence>MRGNQGIYVFSFWLHVSIVVFCLGRQGQSSRPSLSKNHKQTLPPVTTNAKTLPSTAIPTITTATPCLPNQFQCSDGSCIRKTWRCDGSLDCLDHSDEEKCPCKSSQMTCANGVCVNKLWICDGADDCGDNSDEQNCNAPTAPSGKVLGCLCRDIFFDFLLLFVLIQNRNNKTKHL</sequence>
<feature type="transmembrane region" description="Helical" evidence="12">
    <location>
        <begin position="6"/>
        <end position="24"/>
    </location>
</feature>